<dbReference type="Proteomes" id="UP000711407">
    <property type="component" value="Unassembled WGS sequence"/>
</dbReference>
<evidence type="ECO:0000313" key="2">
    <source>
        <dbReference type="Proteomes" id="UP000711407"/>
    </source>
</evidence>
<sequence>MAVFDKVTLEVQERMEEISLILMRHENKDFCLAKVHPNSWRLLSYSNNHKEYRFILVPSPAFERLIIQREYPKIVDRFPEYFGTGNDWNIIRAIKEYDKNHLLREYSDREFFDYIRGETMAYVFKIEDDETISNRILRLDLCRNINSGNVFQGGIFHVFKHFTPEGYNTISSNNKEFIVETFSEIYRHIILNFYSEDFIKEKGNCYEAKSLLRDGHILRGIYYKEDDIPVSFINSMRID</sequence>
<accession>A0A921EAG3</accession>
<reference evidence="1" key="1">
    <citation type="journal article" date="2021" name="PeerJ">
        <title>Extensive microbial diversity within the chicken gut microbiome revealed by metagenomics and culture.</title>
        <authorList>
            <person name="Gilroy R."/>
            <person name="Ravi A."/>
            <person name="Getino M."/>
            <person name="Pursley I."/>
            <person name="Horton D.L."/>
            <person name="Alikhan N.F."/>
            <person name="Baker D."/>
            <person name="Gharbi K."/>
            <person name="Hall N."/>
            <person name="Watson M."/>
            <person name="Adriaenssens E.M."/>
            <person name="Foster-Nyarko E."/>
            <person name="Jarju S."/>
            <person name="Secka A."/>
            <person name="Antonio M."/>
            <person name="Oren A."/>
            <person name="Chaudhuri R.R."/>
            <person name="La Ragione R."/>
            <person name="Hildebrand F."/>
            <person name="Pallen M.J."/>
        </authorList>
    </citation>
    <scope>NUCLEOTIDE SEQUENCE</scope>
    <source>
        <strain evidence="1">4100</strain>
    </source>
</reference>
<proteinExistence type="predicted"/>
<reference evidence="1" key="2">
    <citation type="submission" date="2021-09" db="EMBL/GenBank/DDBJ databases">
        <authorList>
            <person name="Gilroy R."/>
        </authorList>
    </citation>
    <scope>NUCLEOTIDE SEQUENCE</scope>
    <source>
        <strain evidence="1">4100</strain>
    </source>
</reference>
<dbReference type="AlphaFoldDB" id="A0A921EAG3"/>
<dbReference type="EMBL" id="DYXT01000044">
    <property type="protein sequence ID" value="HJE39771.1"/>
    <property type="molecule type" value="Genomic_DNA"/>
</dbReference>
<evidence type="ECO:0000313" key="1">
    <source>
        <dbReference type="EMBL" id="HJE39771.1"/>
    </source>
</evidence>
<gene>
    <name evidence="1" type="ORF">K8V47_08460</name>
</gene>
<comment type="caution">
    <text evidence="1">The sequence shown here is derived from an EMBL/GenBank/DDBJ whole genome shotgun (WGS) entry which is preliminary data.</text>
</comment>
<name>A0A921EAG3_9BACT</name>
<protein>
    <submittedName>
        <fullName evidence="1">Uncharacterized protein</fullName>
    </submittedName>
</protein>
<organism evidence="1 2">
    <name type="scientific">Candidatus Amulumruptor caecigallinarius</name>
    <dbReference type="NCBI Taxonomy" id="2109911"/>
    <lineage>
        <taxon>Bacteria</taxon>
        <taxon>Pseudomonadati</taxon>
        <taxon>Bacteroidota</taxon>
        <taxon>Bacteroidia</taxon>
        <taxon>Bacteroidales</taxon>
        <taxon>Muribaculaceae</taxon>
        <taxon>Candidatus Amulumruptor</taxon>
    </lineage>
</organism>